<keyword evidence="2" id="KW-0489">Methyltransferase</keyword>
<keyword evidence="3" id="KW-1185">Reference proteome</keyword>
<dbReference type="NCBIfam" id="TIGR01444">
    <property type="entry name" value="fkbM_fam"/>
    <property type="match status" value="1"/>
</dbReference>
<name>A0A4U8UJ43_9HELI</name>
<comment type="caution">
    <text evidence="2">The sequence shown here is derived from an EMBL/GenBank/DDBJ whole genome shotgun (WGS) entry which is preliminary data.</text>
</comment>
<dbReference type="InterPro" id="IPR053202">
    <property type="entry name" value="EGF_Rcpt_Signaling_Reg"/>
</dbReference>
<organism evidence="2 3">
    <name type="scientific">Helicobacter apodemus</name>
    <dbReference type="NCBI Taxonomy" id="135569"/>
    <lineage>
        <taxon>Bacteria</taxon>
        <taxon>Pseudomonadati</taxon>
        <taxon>Campylobacterota</taxon>
        <taxon>Epsilonproteobacteria</taxon>
        <taxon>Campylobacterales</taxon>
        <taxon>Helicobacteraceae</taxon>
        <taxon>Helicobacter</taxon>
    </lineage>
</organism>
<proteinExistence type="predicted"/>
<reference evidence="2 3" key="1">
    <citation type="journal article" date="2014" name="Genome Announc.">
        <title>Draft genome sequences of eight enterohepatic helicobacter species isolated from both laboratory and wild rodents.</title>
        <authorList>
            <person name="Sheh A."/>
            <person name="Shen Z."/>
            <person name="Fox J.G."/>
        </authorList>
    </citation>
    <scope>NUCLEOTIDE SEQUENCE [LARGE SCALE GENOMIC DNA]</scope>
    <source>
        <strain evidence="2 3">MIT-03-7007</strain>
    </source>
</reference>
<evidence type="ECO:0000313" key="2">
    <source>
        <dbReference type="EMBL" id="TLE16197.1"/>
    </source>
</evidence>
<dbReference type="GO" id="GO:0032259">
    <property type="term" value="P:methylation"/>
    <property type="evidence" value="ECO:0007669"/>
    <property type="project" value="UniProtKB-KW"/>
</dbReference>
<dbReference type="AlphaFoldDB" id="A0A4U8UJ43"/>
<dbReference type="GO" id="GO:0006888">
    <property type="term" value="P:endoplasmic reticulum to Golgi vesicle-mediated transport"/>
    <property type="evidence" value="ECO:0007669"/>
    <property type="project" value="TreeGrafter"/>
</dbReference>
<protein>
    <submittedName>
        <fullName evidence="2">FkbM family methyltransferase</fullName>
    </submittedName>
</protein>
<accession>A0A4U8UJ43</accession>
<feature type="domain" description="Methyltransferase FkbM" evidence="1">
    <location>
        <begin position="151"/>
        <end position="314"/>
    </location>
</feature>
<keyword evidence="2" id="KW-0808">Transferase</keyword>
<evidence type="ECO:0000313" key="3">
    <source>
        <dbReference type="Proteomes" id="UP000029920"/>
    </source>
</evidence>
<dbReference type="SUPFAM" id="SSF53335">
    <property type="entry name" value="S-adenosyl-L-methionine-dependent methyltransferases"/>
    <property type="match status" value="1"/>
</dbReference>
<dbReference type="GO" id="GO:0005886">
    <property type="term" value="C:plasma membrane"/>
    <property type="evidence" value="ECO:0007669"/>
    <property type="project" value="TreeGrafter"/>
</dbReference>
<dbReference type="GO" id="GO:0016197">
    <property type="term" value="P:endosomal transport"/>
    <property type="evidence" value="ECO:0007669"/>
    <property type="project" value="TreeGrafter"/>
</dbReference>
<dbReference type="InterPro" id="IPR029063">
    <property type="entry name" value="SAM-dependent_MTases_sf"/>
</dbReference>
<dbReference type="InterPro" id="IPR006342">
    <property type="entry name" value="FkbM_mtfrase"/>
</dbReference>
<dbReference type="Gene3D" id="3.40.50.150">
    <property type="entry name" value="Vaccinia Virus protein VP39"/>
    <property type="match status" value="1"/>
</dbReference>
<evidence type="ECO:0000259" key="1">
    <source>
        <dbReference type="Pfam" id="PF05050"/>
    </source>
</evidence>
<dbReference type="GO" id="GO:0005737">
    <property type="term" value="C:cytoplasm"/>
    <property type="evidence" value="ECO:0007669"/>
    <property type="project" value="GOC"/>
</dbReference>
<dbReference type="PANTHER" id="PTHR34009:SF2">
    <property type="entry name" value="PROTEIN STAR"/>
    <property type="match status" value="1"/>
</dbReference>
<sequence>MIVGGGGVLFRLLKISYHHKTYLKHSSPLKYPKLETLSDYKQALAIKNSLTYRLGEAFIYYYKWWWCGGLWYFFLNFPNIRDNFRIVDSLSRGSEASVLSQDTLQRIKKIEAIADIFWNSKLQGIPFRGQLGQDAIAYVLNCHKKQGFFVDIGAHDGKNISNTYLFEQLGWSGFCVEANPLTFKRLQQNRKCDVYNLAVYSKNIGITKMATSKSDTLDTLEVNLTLSHKKRIEANASITYIEVPTATFDEIMENYPQVSHIDFMSLDVEGGELEVLKGIDFSKYRFSCIAIEHNYFKDAQREVISLLNAKGYRILMWNGWDYLFVPKENIYWNQ</sequence>
<dbReference type="Proteomes" id="UP000029920">
    <property type="component" value="Unassembled WGS sequence"/>
</dbReference>
<gene>
    <name evidence="2" type="ORF">LS72_003760</name>
</gene>
<dbReference type="Pfam" id="PF05050">
    <property type="entry name" value="Methyltransf_21"/>
    <property type="match status" value="1"/>
</dbReference>
<dbReference type="PANTHER" id="PTHR34009">
    <property type="entry name" value="PROTEIN STAR"/>
    <property type="match status" value="1"/>
</dbReference>
<dbReference type="GO" id="GO:0008168">
    <property type="term" value="F:methyltransferase activity"/>
    <property type="evidence" value="ECO:0007669"/>
    <property type="project" value="UniProtKB-KW"/>
</dbReference>
<dbReference type="EMBL" id="JRPC02000008">
    <property type="protein sequence ID" value="TLE16197.1"/>
    <property type="molecule type" value="Genomic_DNA"/>
</dbReference>